<protein>
    <submittedName>
        <fullName evidence="1">Uncharacterized protein</fullName>
    </submittedName>
</protein>
<dbReference type="EMBL" id="JANJHC010000003">
    <property type="protein sequence ID" value="MDA5622299.1"/>
    <property type="molecule type" value="Genomic_DNA"/>
</dbReference>
<proteinExistence type="predicted"/>
<dbReference type="AlphaFoldDB" id="A0A9X3URP7"/>
<accession>A0A9X3URP7</accession>
<dbReference type="Proteomes" id="UP001145481">
    <property type="component" value="Unassembled WGS sequence"/>
</dbReference>
<organism evidence="1 2">
    <name type="scientific">Pasteurella multocida</name>
    <dbReference type="NCBI Taxonomy" id="747"/>
    <lineage>
        <taxon>Bacteria</taxon>
        <taxon>Pseudomonadati</taxon>
        <taxon>Pseudomonadota</taxon>
        <taxon>Gammaproteobacteria</taxon>
        <taxon>Pasteurellales</taxon>
        <taxon>Pasteurellaceae</taxon>
        <taxon>Pasteurella</taxon>
    </lineage>
</organism>
<sequence>MDGNKGWRLDFDPEKVVHVNIFDFTKGKGLGKAVKKSFFLIVLNKSLKNFKAIK</sequence>
<dbReference type="RefSeq" id="WP_016504690.1">
    <property type="nucleotide sequence ID" value="NZ_AP025519.1"/>
</dbReference>
<gene>
    <name evidence="1" type="ORF">NM948_01830</name>
</gene>
<evidence type="ECO:0000313" key="1">
    <source>
        <dbReference type="EMBL" id="MDA5622299.1"/>
    </source>
</evidence>
<name>A0A9X3URP7_PASMD</name>
<reference evidence="1" key="1">
    <citation type="submission" date="2022-07" db="EMBL/GenBank/DDBJ databases">
        <title>Genome-based characterization of novel serogroup A variants of Pasteurella multocida.</title>
        <authorList>
            <person name="Prajapati A."/>
            <person name="Yogisharadhya R."/>
            <person name="Mohanty N."/>
            <person name="Chanda M."/>
            <person name="Mendem S.K."/>
            <person name="Siddaramappa S."/>
            <person name="Shivachandra S.B."/>
        </authorList>
    </citation>
    <scope>NUCLEOTIDE SEQUENCE</scope>
    <source>
        <strain evidence="1">NIVEDIPm19</strain>
    </source>
</reference>
<evidence type="ECO:0000313" key="2">
    <source>
        <dbReference type="Proteomes" id="UP001145481"/>
    </source>
</evidence>
<comment type="caution">
    <text evidence="1">The sequence shown here is derived from an EMBL/GenBank/DDBJ whole genome shotgun (WGS) entry which is preliminary data.</text>
</comment>